<dbReference type="GO" id="GO:0060285">
    <property type="term" value="P:cilium-dependent cell motility"/>
    <property type="evidence" value="ECO:0007669"/>
    <property type="project" value="TreeGrafter"/>
</dbReference>
<evidence type="ECO:0000256" key="2">
    <source>
        <dbReference type="ARBA" id="ARBA00016725"/>
    </source>
</evidence>
<dbReference type="STRING" id="7217.B3M131"/>
<evidence type="ECO:0000256" key="1">
    <source>
        <dbReference type="ARBA" id="ARBA00005805"/>
    </source>
</evidence>
<comment type="similarity">
    <text evidence="1">Belongs to the CCDC39 family.</text>
</comment>
<dbReference type="OMA" id="VDADIPM"/>
<name>B3M131_DROAN</name>
<dbReference type="InParanoid" id="B3M131"/>
<dbReference type="Proteomes" id="UP000007801">
    <property type="component" value="Unassembled WGS sequence"/>
</dbReference>
<feature type="coiled-coil region" evidence="5">
    <location>
        <begin position="108"/>
        <end position="205"/>
    </location>
</feature>
<dbReference type="EMBL" id="CH902617">
    <property type="protein sequence ID" value="EDV44301.1"/>
    <property type="molecule type" value="Genomic_DNA"/>
</dbReference>
<reference evidence="7 8" key="1">
    <citation type="journal article" date="2007" name="Nature">
        <title>Evolution of genes and genomes on the Drosophila phylogeny.</title>
        <authorList>
            <consortium name="Drosophila 12 Genomes Consortium"/>
            <person name="Clark A.G."/>
            <person name="Eisen M.B."/>
            <person name="Smith D.R."/>
            <person name="Bergman C.M."/>
            <person name="Oliver B."/>
            <person name="Markow T.A."/>
            <person name="Kaufman T.C."/>
            <person name="Kellis M."/>
            <person name="Gelbart W."/>
            <person name="Iyer V.N."/>
            <person name="Pollard D.A."/>
            <person name="Sackton T.B."/>
            <person name="Larracuente A.M."/>
            <person name="Singh N.D."/>
            <person name="Abad J.P."/>
            <person name="Abt D.N."/>
            <person name="Adryan B."/>
            <person name="Aguade M."/>
            <person name="Akashi H."/>
            <person name="Anderson W.W."/>
            <person name="Aquadro C.F."/>
            <person name="Ardell D.H."/>
            <person name="Arguello R."/>
            <person name="Artieri C.G."/>
            <person name="Barbash D.A."/>
            <person name="Barker D."/>
            <person name="Barsanti P."/>
            <person name="Batterham P."/>
            <person name="Batzoglou S."/>
            <person name="Begun D."/>
            <person name="Bhutkar A."/>
            <person name="Blanco E."/>
            <person name="Bosak S.A."/>
            <person name="Bradley R.K."/>
            <person name="Brand A.D."/>
            <person name="Brent M.R."/>
            <person name="Brooks A.N."/>
            <person name="Brown R.H."/>
            <person name="Butlin R.K."/>
            <person name="Caggese C."/>
            <person name="Calvi B.R."/>
            <person name="Bernardo de Carvalho A."/>
            <person name="Caspi A."/>
            <person name="Castrezana S."/>
            <person name="Celniker S.E."/>
            <person name="Chang J.L."/>
            <person name="Chapple C."/>
            <person name="Chatterji S."/>
            <person name="Chinwalla A."/>
            <person name="Civetta A."/>
            <person name="Clifton S.W."/>
            <person name="Comeron J.M."/>
            <person name="Costello J.C."/>
            <person name="Coyne J.A."/>
            <person name="Daub J."/>
            <person name="David R.G."/>
            <person name="Delcher A.L."/>
            <person name="Delehaunty K."/>
            <person name="Do C.B."/>
            <person name="Ebling H."/>
            <person name="Edwards K."/>
            <person name="Eickbush T."/>
            <person name="Evans J.D."/>
            <person name="Filipski A."/>
            <person name="Findeiss S."/>
            <person name="Freyhult E."/>
            <person name="Fulton L."/>
            <person name="Fulton R."/>
            <person name="Garcia A.C."/>
            <person name="Gardiner A."/>
            <person name="Garfield D.A."/>
            <person name="Garvin B.E."/>
            <person name="Gibson G."/>
            <person name="Gilbert D."/>
            <person name="Gnerre S."/>
            <person name="Godfrey J."/>
            <person name="Good R."/>
            <person name="Gotea V."/>
            <person name="Gravely B."/>
            <person name="Greenberg A.J."/>
            <person name="Griffiths-Jones S."/>
            <person name="Gross S."/>
            <person name="Guigo R."/>
            <person name="Gustafson E.A."/>
            <person name="Haerty W."/>
            <person name="Hahn M.W."/>
            <person name="Halligan D.L."/>
            <person name="Halpern A.L."/>
            <person name="Halter G.M."/>
            <person name="Han M.V."/>
            <person name="Heger A."/>
            <person name="Hillier L."/>
            <person name="Hinrichs A.S."/>
            <person name="Holmes I."/>
            <person name="Hoskins R.A."/>
            <person name="Hubisz M.J."/>
            <person name="Hultmark D."/>
            <person name="Huntley M.A."/>
            <person name="Jaffe D.B."/>
            <person name="Jagadeeshan S."/>
            <person name="Jeck W.R."/>
            <person name="Johnson J."/>
            <person name="Jones C.D."/>
            <person name="Jordan W.C."/>
            <person name="Karpen G.H."/>
            <person name="Kataoka E."/>
            <person name="Keightley P.D."/>
            <person name="Kheradpour P."/>
            <person name="Kirkness E.F."/>
            <person name="Koerich L.B."/>
            <person name="Kristiansen K."/>
            <person name="Kudrna D."/>
            <person name="Kulathinal R.J."/>
            <person name="Kumar S."/>
            <person name="Kwok R."/>
            <person name="Lander E."/>
            <person name="Langley C.H."/>
            <person name="Lapoint R."/>
            <person name="Lazzaro B.P."/>
            <person name="Lee S.J."/>
            <person name="Levesque L."/>
            <person name="Li R."/>
            <person name="Lin C.F."/>
            <person name="Lin M.F."/>
            <person name="Lindblad-Toh K."/>
            <person name="Llopart A."/>
            <person name="Long M."/>
            <person name="Low L."/>
            <person name="Lozovsky E."/>
            <person name="Lu J."/>
            <person name="Luo M."/>
            <person name="Machado C.A."/>
            <person name="Makalowski W."/>
            <person name="Marzo M."/>
            <person name="Matsuda M."/>
            <person name="Matzkin L."/>
            <person name="McAllister B."/>
            <person name="McBride C.S."/>
            <person name="McKernan B."/>
            <person name="McKernan K."/>
            <person name="Mendez-Lago M."/>
            <person name="Minx P."/>
            <person name="Mollenhauer M.U."/>
            <person name="Montooth K."/>
            <person name="Mount S.M."/>
            <person name="Mu X."/>
            <person name="Myers E."/>
            <person name="Negre B."/>
            <person name="Newfeld S."/>
            <person name="Nielsen R."/>
            <person name="Noor M.A."/>
            <person name="O'Grady P."/>
            <person name="Pachter L."/>
            <person name="Papaceit M."/>
            <person name="Parisi M.J."/>
            <person name="Parisi M."/>
            <person name="Parts L."/>
            <person name="Pedersen J.S."/>
            <person name="Pesole G."/>
            <person name="Phillippy A.M."/>
            <person name="Ponting C.P."/>
            <person name="Pop M."/>
            <person name="Porcelli D."/>
            <person name="Powell J.R."/>
            <person name="Prohaska S."/>
            <person name="Pruitt K."/>
            <person name="Puig M."/>
            <person name="Quesneville H."/>
            <person name="Ram K.R."/>
            <person name="Rand D."/>
            <person name="Rasmussen M.D."/>
            <person name="Reed L.K."/>
            <person name="Reenan R."/>
            <person name="Reily A."/>
            <person name="Remington K.A."/>
            <person name="Rieger T.T."/>
            <person name="Ritchie M.G."/>
            <person name="Robin C."/>
            <person name="Rogers Y.H."/>
            <person name="Rohde C."/>
            <person name="Rozas J."/>
            <person name="Rubenfield M.J."/>
            <person name="Ruiz A."/>
            <person name="Russo S."/>
            <person name="Salzberg S.L."/>
            <person name="Sanchez-Gracia A."/>
            <person name="Saranga D.J."/>
            <person name="Sato H."/>
            <person name="Schaeffer S.W."/>
            <person name="Schatz M.C."/>
            <person name="Schlenke T."/>
            <person name="Schwartz R."/>
            <person name="Segarra C."/>
            <person name="Singh R.S."/>
            <person name="Sirot L."/>
            <person name="Sirota M."/>
            <person name="Sisneros N.B."/>
            <person name="Smith C.D."/>
            <person name="Smith T.F."/>
            <person name="Spieth J."/>
            <person name="Stage D.E."/>
            <person name="Stark A."/>
            <person name="Stephan W."/>
            <person name="Strausberg R.L."/>
            <person name="Strempel S."/>
            <person name="Sturgill D."/>
            <person name="Sutton G."/>
            <person name="Sutton G.G."/>
            <person name="Tao W."/>
            <person name="Teichmann S."/>
            <person name="Tobari Y.N."/>
            <person name="Tomimura Y."/>
            <person name="Tsolas J.M."/>
            <person name="Valente V.L."/>
            <person name="Venter E."/>
            <person name="Venter J.C."/>
            <person name="Vicario S."/>
            <person name="Vieira F.G."/>
            <person name="Vilella A.J."/>
            <person name="Villasante A."/>
            <person name="Walenz B."/>
            <person name="Wang J."/>
            <person name="Wasserman M."/>
            <person name="Watts T."/>
            <person name="Wilson D."/>
            <person name="Wilson R.K."/>
            <person name="Wing R.A."/>
            <person name="Wolfner M.F."/>
            <person name="Wong A."/>
            <person name="Wong G.K."/>
            <person name="Wu C.I."/>
            <person name="Wu G."/>
            <person name="Yamamoto D."/>
            <person name="Yang H.P."/>
            <person name="Yang S.P."/>
            <person name="Yorke J.A."/>
            <person name="Yoshida K."/>
            <person name="Zdobnov E."/>
            <person name="Zhang P."/>
            <person name="Zhang Y."/>
            <person name="Zimin A.V."/>
            <person name="Baldwin J."/>
            <person name="Abdouelleil A."/>
            <person name="Abdulkadir J."/>
            <person name="Abebe A."/>
            <person name="Abera B."/>
            <person name="Abreu J."/>
            <person name="Acer S.C."/>
            <person name="Aftuck L."/>
            <person name="Alexander A."/>
            <person name="An P."/>
            <person name="Anderson E."/>
            <person name="Anderson S."/>
            <person name="Arachi H."/>
            <person name="Azer M."/>
            <person name="Bachantsang P."/>
            <person name="Barry A."/>
            <person name="Bayul T."/>
            <person name="Berlin A."/>
            <person name="Bessette D."/>
            <person name="Bloom T."/>
            <person name="Blye J."/>
            <person name="Boguslavskiy L."/>
            <person name="Bonnet C."/>
            <person name="Boukhgalter B."/>
            <person name="Bourzgui I."/>
            <person name="Brown A."/>
            <person name="Cahill P."/>
            <person name="Channer S."/>
            <person name="Cheshatsang Y."/>
            <person name="Chuda L."/>
            <person name="Citroen M."/>
            <person name="Collymore A."/>
            <person name="Cooke P."/>
            <person name="Costello M."/>
            <person name="D'Aco K."/>
            <person name="Daza R."/>
            <person name="De Haan G."/>
            <person name="DeGray S."/>
            <person name="DeMaso C."/>
            <person name="Dhargay N."/>
            <person name="Dooley K."/>
            <person name="Dooley E."/>
            <person name="Doricent M."/>
            <person name="Dorje P."/>
            <person name="Dorjee K."/>
            <person name="Dupes A."/>
            <person name="Elong R."/>
            <person name="Falk J."/>
            <person name="Farina A."/>
            <person name="Faro S."/>
            <person name="Ferguson D."/>
            <person name="Fisher S."/>
            <person name="Foley C.D."/>
            <person name="Franke A."/>
            <person name="Friedrich D."/>
            <person name="Gadbois L."/>
            <person name="Gearin G."/>
            <person name="Gearin C.R."/>
            <person name="Giannoukos G."/>
            <person name="Goode T."/>
            <person name="Graham J."/>
            <person name="Grandbois E."/>
            <person name="Grewal S."/>
            <person name="Gyaltsen K."/>
            <person name="Hafez N."/>
            <person name="Hagos B."/>
            <person name="Hall J."/>
            <person name="Henson C."/>
            <person name="Hollinger A."/>
            <person name="Honan T."/>
            <person name="Huard M.D."/>
            <person name="Hughes L."/>
            <person name="Hurhula B."/>
            <person name="Husby M.E."/>
            <person name="Kamat A."/>
            <person name="Kanga B."/>
            <person name="Kashin S."/>
            <person name="Khazanovich D."/>
            <person name="Kisner P."/>
            <person name="Lance K."/>
            <person name="Lara M."/>
            <person name="Lee W."/>
            <person name="Lennon N."/>
            <person name="Letendre F."/>
            <person name="LeVine R."/>
            <person name="Lipovsky A."/>
            <person name="Liu X."/>
            <person name="Liu J."/>
            <person name="Liu S."/>
            <person name="Lokyitsang T."/>
            <person name="Lokyitsang Y."/>
            <person name="Lubonja R."/>
            <person name="Lui A."/>
            <person name="MacDonald P."/>
            <person name="Magnisalis V."/>
            <person name="Maru K."/>
            <person name="Matthews C."/>
            <person name="McCusker W."/>
            <person name="McDonough S."/>
            <person name="Mehta T."/>
            <person name="Meldrim J."/>
            <person name="Meneus L."/>
            <person name="Mihai O."/>
            <person name="Mihalev A."/>
            <person name="Mihova T."/>
            <person name="Mittelman R."/>
            <person name="Mlenga V."/>
            <person name="Montmayeur A."/>
            <person name="Mulrain L."/>
            <person name="Navidi A."/>
            <person name="Naylor J."/>
            <person name="Negash T."/>
            <person name="Nguyen T."/>
            <person name="Nguyen N."/>
            <person name="Nicol R."/>
            <person name="Norbu C."/>
            <person name="Norbu N."/>
            <person name="Novod N."/>
            <person name="O'Neill B."/>
            <person name="Osman S."/>
            <person name="Markiewicz E."/>
            <person name="Oyono O.L."/>
            <person name="Patti C."/>
            <person name="Phunkhang P."/>
            <person name="Pierre F."/>
            <person name="Priest M."/>
            <person name="Raghuraman S."/>
            <person name="Rege F."/>
            <person name="Reyes R."/>
            <person name="Rise C."/>
            <person name="Rogov P."/>
            <person name="Ross K."/>
            <person name="Ryan E."/>
            <person name="Settipalli S."/>
            <person name="Shea T."/>
            <person name="Sherpa N."/>
            <person name="Shi L."/>
            <person name="Shih D."/>
            <person name="Sparrow T."/>
            <person name="Spaulding J."/>
            <person name="Stalker J."/>
            <person name="Stange-Thomann N."/>
            <person name="Stavropoulos S."/>
            <person name="Stone C."/>
            <person name="Strader C."/>
            <person name="Tesfaye S."/>
            <person name="Thomson T."/>
            <person name="Thoulutsang Y."/>
            <person name="Thoulutsang D."/>
            <person name="Topham K."/>
            <person name="Topping I."/>
            <person name="Tsamla T."/>
            <person name="Vassiliev H."/>
            <person name="Vo A."/>
            <person name="Wangchuk T."/>
            <person name="Wangdi T."/>
            <person name="Weiand M."/>
            <person name="Wilkinson J."/>
            <person name="Wilson A."/>
            <person name="Yadav S."/>
            <person name="Young G."/>
            <person name="Yu Q."/>
            <person name="Zembek L."/>
            <person name="Zhong D."/>
            <person name="Zimmer A."/>
            <person name="Zwirko Z."/>
            <person name="Jaffe D.B."/>
            <person name="Alvarez P."/>
            <person name="Brockman W."/>
            <person name="Butler J."/>
            <person name="Chin C."/>
            <person name="Gnerre S."/>
            <person name="Grabherr M."/>
            <person name="Kleber M."/>
            <person name="Mauceli E."/>
            <person name="MacCallum I."/>
        </authorList>
    </citation>
    <scope>NUCLEOTIDE SEQUENCE [LARGE SCALE GENOMIC DNA]</scope>
    <source>
        <strain evidence="8">Tucson 14024-0371.13</strain>
    </source>
</reference>
<evidence type="ECO:0000256" key="5">
    <source>
        <dbReference type="SAM" id="Coils"/>
    </source>
</evidence>
<sequence length="973" mass="113243">MNRTDDMKRSSLHDHKMNAMASMGWDVDADIPMASAENLAILKELTRLRAMKLEVQQHMNSLDEREKAVERHTRNIEGTIQQNMTLYSSMKDDVIKEAHKVQLVILERNKIKEDLRKNQKELEEYKEFAETTERKICQNKREIDELTKRIKSAKTTLVEWTEAMEDGNKGYQLIEKYYLDDQQKARELNTKRQLLQAEIDKRRKQVVMLYDEQTTLEKNLERTACLYRAAHVERRQMVDTWKSAVNQMTQRESDIQLSEIECSDLAKRALIVGQSYKDHDHQLDEVIDNNRQVEMSIEMLNEETSDMKNQIQRIVDASALKEREIDGLRRELENLSNQVHLQRVENKAQTKVRDNKAKELDNFEAVMEKVNGRLKAIQNKALNAEQRLRILEDMIEGEDEALKALDKEQEKVNELLYRTQRQVEELSDENKILVVQNDSLASNLAAIKRSQKTIYHELQRQTEIHYSLSFKYLEAERKYAQMKGHNDDPELEAQNLAKLSSLEAEFEKLTRLIATTEAQNKKLNHNMNNLVVQYNADEKDLDMVRFKIKEAQVYCEGTVKRLRQNRYENSELIVDLNMVKMRCNDMEVGIGGCEQGTYDLDQHRLAFRRAIKDRTVELRSQEDVLLLKRKHLNEELSTLRADLGERKKQIEAMQARFELTSQLLGKNEDGTIMTSTQLKVASAQERQMLADEGDELNKKVLKAEKEVVALENTLRQFDKSNDNYRKTFTSADDNSKDRERAEIELKELEASYCRDLEKLKVLRCKAQHYDQKHEAQKAEEDDLIQRLEKARAQRAENAEILEKIERELEDQRLKLDRAQREIRMQLQEIRARPFSDEFLAAFERDVSLQELESRNNKALNMITDLANSDENGTEIMHYILRKGIKMPTHLKRTRSCVSWSSSEKSSQMQDAGSYISVKGKTFLGASTSARSTASEISSTSMKDDSSTASLSGLSIVSLELPDFQKPQQKKKSK</sequence>
<dbReference type="GO" id="GO:0036159">
    <property type="term" value="P:inner dynein arm assembly"/>
    <property type="evidence" value="ECO:0007669"/>
    <property type="project" value="EnsemblMetazoa"/>
</dbReference>
<dbReference type="PANTHER" id="PTHR18962">
    <property type="entry name" value="COILED-COIL DOMAIN-CONTAINING PROTEIN 39"/>
    <property type="match status" value="1"/>
</dbReference>
<feature type="coiled-coil region" evidence="5">
    <location>
        <begin position="283"/>
        <end position="429"/>
    </location>
</feature>
<feature type="region of interest" description="Disordered" evidence="6">
    <location>
        <begin position="925"/>
        <end position="947"/>
    </location>
</feature>
<keyword evidence="8" id="KW-1185">Reference proteome</keyword>
<dbReference type="FunCoup" id="B3M131">
    <property type="interactions" value="141"/>
</dbReference>
<dbReference type="GO" id="GO:0005930">
    <property type="term" value="C:axoneme"/>
    <property type="evidence" value="ECO:0007669"/>
    <property type="project" value="InterPro"/>
</dbReference>
<dbReference type="AlphaFoldDB" id="B3M131"/>
<keyword evidence="3 5" id="KW-0175">Coiled coil</keyword>
<evidence type="ECO:0000256" key="6">
    <source>
        <dbReference type="SAM" id="MobiDB-lite"/>
    </source>
</evidence>
<dbReference type="CTD" id="339829"/>
<evidence type="ECO:0000256" key="3">
    <source>
        <dbReference type="ARBA" id="ARBA00023054"/>
    </source>
</evidence>
<dbReference type="PhylomeDB" id="B3M131"/>
<dbReference type="GO" id="GO:0097731">
    <property type="term" value="C:9+0 non-motile cilium"/>
    <property type="evidence" value="ECO:0007669"/>
    <property type="project" value="EnsemblMetazoa"/>
</dbReference>
<gene>
    <name evidence="7" type="primary">Dana\GF16089</name>
    <name evidence="7" type="synonym">dana_GLEANR_17363</name>
    <name evidence="7" type="ORF">GF16089</name>
</gene>
<proteinExistence type="inferred from homology"/>
<dbReference type="PANTHER" id="PTHR18962:SF0">
    <property type="entry name" value="COILED-COIL DOMAIN-CONTAINING PROTEIN 39"/>
    <property type="match status" value="1"/>
</dbReference>
<dbReference type="HOGENOM" id="CLU_309333_0_0_1"/>
<dbReference type="Pfam" id="PF24161">
    <property type="entry name" value="CCDC39"/>
    <property type="match status" value="1"/>
</dbReference>
<dbReference type="eggNOG" id="ENOG502QS0D">
    <property type="taxonomic scope" value="Eukaryota"/>
</dbReference>
<dbReference type="OrthoDB" id="420518at2759"/>
<dbReference type="GO" id="GO:0060287">
    <property type="term" value="P:epithelial cilium movement involved in determination of left/right asymmetry"/>
    <property type="evidence" value="ECO:0007669"/>
    <property type="project" value="TreeGrafter"/>
</dbReference>
<dbReference type="GO" id="GO:0005576">
    <property type="term" value="C:extracellular region"/>
    <property type="evidence" value="ECO:0007669"/>
    <property type="project" value="GOC"/>
</dbReference>
<feature type="coiled-coil region" evidence="5">
    <location>
        <begin position="499"/>
        <end position="533"/>
    </location>
</feature>
<protein>
    <recommendedName>
        <fullName evidence="2">Coiled-coil domain-containing protein 39</fullName>
    </recommendedName>
</protein>
<evidence type="ECO:0000313" key="8">
    <source>
        <dbReference type="Proteomes" id="UP000007801"/>
    </source>
</evidence>
<comment type="function">
    <text evidence="4">Required for assembly of dynein regulatory complex (DRC) and inner dynein arm (IDA) complexes, which are responsible for ciliary beat regulation, thereby playing a central role in motility in cilia and flagella. Probably acts together with CCDC40 to form a molecular ruler that determines the 96 nanometer (nm) repeat length and arrangements of components in cilia and flagella. Not required for outer dynein arm complexes assembly.</text>
</comment>
<evidence type="ECO:0000256" key="4">
    <source>
        <dbReference type="ARBA" id="ARBA00045182"/>
    </source>
</evidence>
<evidence type="ECO:0000313" key="7">
    <source>
        <dbReference type="EMBL" id="EDV44301.1"/>
    </source>
</evidence>
<accession>B3M131</accession>
<dbReference type="GeneID" id="6498886"/>
<dbReference type="KEGG" id="dan:6498886"/>
<dbReference type="InterPro" id="IPR033290">
    <property type="entry name" value="CCDC39"/>
</dbReference>
<feature type="coiled-coil region" evidence="5">
    <location>
        <begin position="686"/>
        <end position="868"/>
    </location>
</feature>
<organism evidence="7 8">
    <name type="scientific">Drosophila ananassae</name>
    <name type="common">Fruit fly</name>
    <dbReference type="NCBI Taxonomy" id="7217"/>
    <lineage>
        <taxon>Eukaryota</taxon>
        <taxon>Metazoa</taxon>
        <taxon>Ecdysozoa</taxon>
        <taxon>Arthropoda</taxon>
        <taxon>Hexapoda</taxon>
        <taxon>Insecta</taxon>
        <taxon>Pterygota</taxon>
        <taxon>Neoptera</taxon>
        <taxon>Endopterygota</taxon>
        <taxon>Diptera</taxon>
        <taxon>Brachycera</taxon>
        <taxon>Muscomorpha</taxon>
        <taxon>Ephydroidea</taxon>
        <taxon>Drosophilidae</taxon>
        <taxon>Drosophila</taxon>
        <taxon>Sophophora</taxon>
    </lineage>
</organism>